<reference evidence="4" key="1">
    <citation type="journal article" date="2019" name="Int. J. Syst. Evol. Microbiol.">
        <title>The Global Catalogue of Microorganisms (GCM) 10K type strain sequencing project: providing services to taxonomists for standard genome sequencing and annotation.</title>
        <authorList>
            <consortium name="The Broad Institute Genomics Platform"/>
            <consortium name="The Broad Institute Genome Sequencing Center for Infectious Disease"/>
            <person name="Wu L."/>
            <person name="Ma J."/>
        </authorList>
    </citation>
    <scope>NUCLEOTIDE SEQUENCE [LARGE SCALE GENOMIC DNA]</scope>
    <source>
        <strain evidence="4">TBRC 1276</strain>
    </source>
</reference>
<dbReference type="InterPro" id="IPR002372">
    <property type="entry name" value="PQQ_rpt_dom"/>
</dbReference>
<feature type="transmembrane region" description="Helical" evidence="1">
    <location>
        <begin position="156"/>
        <end position="178"/>
    </location>
</feature>
<proteinExistence type="predicted"/>
<evidence type="ECO:0000256" key="1">
    <source>
        <dbReference type="SAM" id="Phobius"/>
    </source>
</evidence>
<dbReference type="EMBL" id="JBHSBI010000011">
    <property type="protein sequence ID" value="MFC4010089.1"/>
    <property type="molecule type" value="Genomic_DNA"/>
</dbReference>
<accession>A0ABV8GB50</accession>
<dbReference type="InterPro" id="IPR011047">
    <property type="entry name" value="Quinoprotein_ADH-like_sf"/>
</dbReference>
<keyword evidence="1" id="KW-1133">Transmembrane helix</keyword>
<comment type="caution">
    <text evidence="3">The sequence shown here is derived from an EMBL/GenBank/DDBJ whole genome shotgun (WGS) entry which is preliminary data.</text>
</comment>
<keyword evidence="4" id="KW-1185">Reference proteome</keyword>
<dbReference type="Proteomes" id="UP001595851">
    <property type="component" value="Unassembled WGS sequence"/>
</dbReference>
<keyword evidence="1" id="KW-0472">Membrane</keyword>
<feature type="transmembrane region" description="Helical" evidence="1">
    <location>
        <begin position="128"/>
        <end position="144"/>
    </location>
</feature>
<name>A0ABV8GB50_9ACTN</name>
<evidence type="ECO:0000313" key="4">
    <source>
        <dbReference type="Proteomes" id="UP001595851"/>
    </source>
</evidence>
<dbReference type="SUPFAM" id="SSF50998">
    <property type="entry name" value="Quinoprotein alcohol dehydrogenase-like"/>
    <property type="match status" value="1"/>
</dbReference>
<evidence type="ECO:0000259" key="2">
    <source>
        <dbReference type="Pfam" id="PF13360"/>
    </source>
</evidence>
<feature type="transmembrane region" description="Helical" evidence="1">
    <location>
        <begin position="85"/>
        <end position="108"/>
    </location>
</feature>
<feature type="transmembrane region" description="Helical" evidence="1">
    <location>
        <begin position="21"/>
        <end position="40"/>
    </location>
</feature>
<feature type="transmembrane region" description="Helical" evidence="1">
    <location>
        <begin position="52"/>
        <end position="73"/>
    </location>
</feature>
<dbReference type="InterPro" id="IPR015943">
    <property type="entry name" value="WD40/YVTN_repeat-like_dom_sf"/>
</dbReference>
<dbReference type="SMART" id="SM00564">
    <property type="entry name" value="PQQ"/>
    <property type="match status" value="2"/>
</dbReference>
<sequence length="566" mass="60220">MTHLDSDRAGLPVRMGMRWGWFGTGLVIAGVVAAGWGHALRRTLVEEPSGGMNFGLVVAAGTLVALAVALVRLARMAARPEQSLYLDALASVIARVILAAVVVGPFALYGLVRLRRSFAGGLPEPGDVLFGIGMTFVAAGLFVLGRTAADLTTWSLGSLCAGLLTVAAVAQMGLVAAVRLPVEAVTVARTTPAATPVMVSKVAWQWRPPDGGYVREAVAAGGHVVVRVSDGVVALDPATGRERWHYRRPGAASSALMAAPDGGMVAVEFGPRWEAQQARERQVMLNAYTGEVRSERAGRARWPATLTSYGFVTSHDDDTVVGWGLLDAEEPAWSYRLPRGCSADEFRSTLPGAWHVGLRDVVALPALCGKNAVVIALNPQNGDEVWRYERPWPYDVFSNIEAGSSADGHTLWVKLNDDDADGIKYLALAQDTGQEVFPARPGFPRFDADGYLTVVKEGGRETYRWEMYGGGGLKTAEMPTHGSVPAGLGDDLPLKDGVLVANATVNAATVTIKTDVAAWGTTQPRSITFDMGYRRIAGKFRSTNLLPVAGSVVIVFKEGDTVTGLR</sequence>
<dbReference type="RefSeq" id="WP_379530111.1">
    <property type="nucleotide sequence ID" value="NZ_JBHSBI010000011.1"/>
</dbReference>
<keyword evidence="1" id="KW-0812">Transmembrane</keyword>
<feature type="domain" description="Pyrrolo-quinoline quinone repeat" evidence="2">
    <location>
        <begin position="208"/>
        <end position="388"/>
    </location>
</feature>
<dbReference type="Gene3D" id="2.130.10.10">
    <property type="entry name" value="YVTN repeat-like/Quinoprotein amine dehydrogenase"/>
    <property type="match status" value="1"/>
</dbReference>
<evidence type="ECO:0000313" key="3">
    <source>
        <dbReference type="EMBL" id="MFC4010089.1"/>
    </source>
</evidence>
<dbReference type="Pfam" id="PF13360">
    <property type="entry name" value="PQQ_2"/>
    <property type="match status" value="1"/>
</dbReference>
<protein>
    <submittedName>
        <fullName evidence="3">PQQ-binding-like beta-propeller repeat protein</fullName>
    </submittedName>
</protein>
<gene>
    <name evidence="3" type="ORF">ACFOY2_22870</name>
</gene>
<organism evidence="3 4">
    <name type="scientific">Nonomuraea purpurea</name>
    <dbReference type="NCBI Taxonomy" id="1849276"/>
    <lineage>
        <taxon>Bacteria</taxon>
        <taxon>Bacillati</taxon>
        <taxon>Actinomycetota</taxon>
        <taxon>Actinomycetes</taxon>
        <taxon>Streptosporangiales</taxon>
        <taxon>Streptosporangiaceae</taxon>
        <taxon>Nonomuraea</taxon>
    </lineage>
</organism>
<dbReference type="InterPro" id="IPR018391">
    <property type="entry name" value="PQQ_b-propeller_rpt"/>
</dbReference>